<keyword evidence="1" id="KW-0548">Nucleotidyltransferase</keyword>
<dbReference type="GO" id="GO:0031380">
    <property type="term" value="C:nuclear RNA-directed RNA polymerase complex"/>
    <property type="evidence" value="ECO:0007669"/>
    <property type="project" value="TreeGrafter"/>
</dbReference>
<dbReference type="EMBL" id="JASNWA010000011">
    <property type="protein sequence ID" value="KAK3166682.1"/>
    <property type="molecule type" value="Genomic_DNA"/>
</dbReference>
<dbReference type="SUPFAM" id="SSF54928">
    <property type="entry name" value="RNA-binding domain, RBD"/>
    <property type="match status" value="1"/>
</dbReference>
<evidence type="ECO:0000256" key="2">
    <source>
        <dbReference type="SAM" id="MobiDB-lite"/>
    </source>
</evidence>
<accession>A0AAD9YXU4</accession>
<comment type="catalytic activity">
    <reaction evidence="1">
        <text>RNA(n) + a ribonucleoside 5'-triphosphate = RNA(n+1) + diphosphate</text>
        <dbReference type="Rhea" id="RHEA:21248"/>
        <dbReference type="Rhea" id="RHEA-COMP:14527"/>
        <dbReference type="Rhea" id="RHEA-COMP:17342"/>
        <dbReference type="ChEBI" id="CHEBI:33019"/>
        <dbReference type="ChEBI" id="CHEBI:61557"/>
        <dbReference type="ChEBI" id="CHEBI:140395"/>
        <dbReference type="EC" id="2.7.7.48"/>
    </reaction>
</comment>
<evidence type="ECO:0000259" key="4">
    <source>
        <dbReference type="Pfam" id="PF25358"/>
    </source>
</evidence>
<feature type="compositionally biased region" description="Acidic residues" evidence="2">
    <location>
        <begin position="999"/>
        <end position="1008"/>
    </location>
</feature>
<dbReference type="Proteomes" id="UP001276659">
    <property type="component" value="Unassembled WGS sequence"/>
</dbReference>
<keyword evidence="1" id="KW-0694">RNA-binding</keyword>
<dbReference type="InterPro" id="IPR057503">
    <property type="entry name" value="PH_RdRP"/>
</dbReference>
<comment type="similarity">
    <text evidence="1">Belongs to the RdRP family.</text>
</comment>
<dbReference type="PANTHER" id="PTHR23079:SF17">
    <property type="entry name" value="RNA-DEPENDENT RNA POLYMERASE"/>
    <property type="match status" value="1"/>
</dbReference>
<protein>
    <recommendedName>
        <fullName evidence="1">RNA-dependent RNA polymerase</fullName>
        <ecNumber evidence="1">2.7.7.48</ecNumber>
    </recommendedName>
</protein>
<sequence>MEIFVRNFPDQTTEKQVNNFFRKVLEKLGINIYHCEKLKRRGCARLTILDVDKARRFLGTHGQTEPGAGGFVKVLQKLVHMGRPINCSLSNNAPDPLLLQSLKKEESDRYAASQSQKPKVVPSNADIPTNAEENRRAFDISQLKCGQWTYVGSDLAFATYYQEMRRGRMLFGTRALLIKLWSLTPGIPSHQVEIPYNSVESFTVGPKSSASITFSLWQAPKFFESLATTTANLDNSLEELLQNLGVKPKEQGFKRKRAIALSKSHEIVVSSCLCYRVVLLDPADVARVIALKRFREIPVTILWNTSDIMGTSFAAEMTRLNTALTGAKYGSLPFELKFQMQRLAQNGVLGPSKVVELLGVVARHFDTNKDAAAVVQSVRNLYGQIPFPGPGTEASDLSLTTLSELLVQNQESILRGHSYSTGPADRYDHVTSVHKAMVTPTGIYLHGPDDEVKNRVLRKYSAFPNHFLSVAFLDEDGEALRLDRQTSGEDIYQQRYKRVLEGVINIAGRGYEVRSLPLDPISVIKDLGDFSLIRSPAKCAARIGQAFSQTFSAIAVPAESFRIIVDVERNGRTFSDGVGTCSRDVLQKIWDGYSQARGLKPTVLQIRFQGAKGVISLDTRLQGSVLCLRPSMIKFGGTNVADIEICGAAMRPLPMYLNRQLIKILEDLHVPDNSFLDLQAIAVEKLRMTTLSSINAASFLQRNHIGKAARLSWLIRKLWALGFSFSDDEFLRNTLELAVLIQLRELKYRSRIRVEKGVTVYGDSLVRPRYVNVLTSYEGIMDETDFLQESEIYCFVQTEDGGQLLSGNVIITRSPALHPGDVQCVTAVDVPPDSPLRALHNVVAFSSKGQRDLPSQLSGGDLDGDLYNIIYDKTLYPKQRSPPADYPTAVPMNIGRPVERSDMTDFFVAFMKNDNLGLIAALHQILADQRESGTFDPDCLLLANFHSTAVDFSKTGIPVNFQELPKFPKFRPDFRAPGPRVLIEKDINFEEEESKSTPDEDNEVDEVESYGPPKLRYYQSKNVLGKLYREIDEQVFFEQIQEQSRASTLNPSKTQSLADAVWAYVSEKTVLIQWQHYLQFAEDVRDSYEENLVDTMFRYSTHRPFFLSEVEVFSASILGKNGAQSKRQRESSVDMKEKHDRDVAHTVLCITRGDDDDHSGEEALERSIACLHVACNTTEVRNKVGALVSFVWIAAAVCLKEVEKLPGVEVVL</sequence>
<dbReference type="GO" id="GO:0003968">
    <property type="term" value="F:RNA-directed RNA polymerase activity"/>
    <property type="evidence" value="ECO:0007669"/>
    <property type="project" value="UniProtKB-KW"/>
</dbReference>
<dbReference type="GO" id="GO:0003723">
    <property type="term" value="F:RNA binding"/>
    <property type="evidence" value="ECO:0007669"/>
    <property type="project" value="UniProtKB-KW"/>
</dbReference>
<gene>
    <name evidence="5" type="ORF">OEA41_009807</name>
</gene>
<name>A0AAD9YXU4_9LECA</name>
<proteinExistence type="inferred from homology"/>
<keyword evidence="6" id="KW-1185">Reference proteome</keyword>
<keyword evidence="1" id="KW-0808">Transferase</keyword>
<dbReference type="InterPro" id="IPR035979">
    <property type="entry name" value="RBD_domain_sf"/>
</dbReference>
<feature type="region of interest" description="Disordered" evidence="2">
    <location>
        <begin position="990"/>
        <end position="1009"/>
    </location>
</feature>
<organism evidence="5 6">
    <name type="scientific">Lepraria neglecta</name>
    <dbReference type="NCBI Taxonomy" id="209136"/>
    <lineage>
        <taxon>Eukaryota</taxon>
        <taxon>Fungi</taxon>
        <taxon>Dikarya</taxon>
        <taxon>Ascomycota</taxon>
        <taxon>Pezizomycotina</taxon>
        <taxon>Lecanoromycetes</taxon>
        <taxon>OSLEUM clade</taxon>
        <taxon>Lecanoromycetidae</taxon>
        <taxon>Lecanorales</taxon>
        <taxon>Lecanorineae</taxon>
        <taxon>Stereocaulaceae</taxon>
        <taxon>Lepraria</taxon>
    </lineage>
</organism>
<reference evidence="5" key="1">
    <citation type="submission" date="2022-11" db="EMBL/GenBank/DDBJ databases">
        <title>Chromosomal genome sequence assembly and mating type (MAT) locus characterization of the leprose asexual lichenized fungus Lepraria neglecta (Nyl.) Erichsen.</title>
        <authorList>
            <person name="Allen J.L."/>
            <person name="Pfeffer B."/>
        </authorList>
    </citation>
    <scope>NUCLEOTIDE SEQUENCE</scope>
    <source>
        <strain evidence="5">Allen 5258</strain>
    </source>
</reference>
<dbReference type="Pfam" id="PF25358">
    <property type="entry name" value="PH_fung_RdRP"/>
    <property type="match status" value="1"/>
</dbReference>
<dbReference type="CDD" id="cd00590">
    <property type="entry name" value="RRM_SF"/>
    <property type="match status" value="1"/>
</dbReference>
<dbReference type="GO" id="GO:0030422">
    <property type="term" value="P:siRNA processing"/>
    <property type="evidence" value="ECO:0007669"/>
    <property type="project" value="TreeGrafter"/>
</dbReference>
<dbReference type="AlphaFoldDB" id="A0AAD9YXU4"/>
<comment type="caution">
    <text evidence="5">The sequence shown here is derived from an EMBL/GenBank/DDBJ whole genome shotgun (WGS) entry which is preliminary data.</text>
</comment>
<dbReference type="Pfam" id="PF05183">
    <property type="entry name" value="RdRP"/>
    <property type="match status" value="1"/>
</dbReference>
<dbReference type="InterPro" id="IPR007855">
    <property type="entry name" value="RDRP"/>
</dbReference>
<dbReference type="EC" id="2.7.7.48" evidence="1"/>
<keyword evidence="1" id="KW-0696">RNA-directed RNA polymerase</keyword>
<dbReference type="InterPro" id="IPR057596">
    <property type="entry name" value="RDRP_core"/>
</dbReference>
<dbReference type="InterPro" id="IPR012677">
    <property type="entry name" value="Nucleotide-bd_a/b_plait_sf"/>
</dbReference>
<evidence type="ECO:0000256" key="1">
    <source>
        <dbReference type="RuleBase" id="RU363098"/>
    </source>
</evidence>
<feature type="domain" description="RDRP core" evidence="3">
    <location>
        <begin position="438"/>
        <end position="1031"/>
    </location>
</feature>
<evidence type="ECO:0000259" key="3">
    <source>
        <dbReference type="Pfam" id="PF05183"/>
    </source>
</evidence>
<evidence type="ECO:0000313" key="5">
    <source>
        <dbReference type="EMBL" id="KAK3166682.1"/>
    </source>
</evidence>
<feature type="domain" description="RdRP-like PH" evidence="4">
    <location>
        <begin position="137"/>
        <end position="306"/>
    </location>
</feature>
<evidence type="ECO:0000313" key="6">
    <source>
        <dbReference type="Proteomes" id="UP001276659"/>
    </source>
</evidence>
<dbReference type="PANTHER" id="PTHR23079">
    <property type="entry name" value="RNA-DEPENDENT RNA POLYMERASE"/>
    <property type="match status" value="1"/>
</dbReference>
<dbReference type="Gene3D" id="3.30.70.330">
    <property type="match status" value="1"/>
</dbReference>